<dbReference type="Pfam" id="PF13361">
    <property type="entry name" value="UvrD_C"/>
    <property type="match status" value="1"/>
</dbReference>
<dbReference type="GO" id="GO:0016887">
    <property type="term" value="F:ATP hydrolysis activity"/>
    <property type="evidence" value="ECO:0007669"/>
    <property type="project" value="RHEA"/>
</dbReference>
<evidence type="ECO:0000256" key="3">
    <source>
        <dbReference type="ARBA" id="ARBA00022806"/>
    </source>
</evidence>
<evidence type="ECO:0000256" key="6">
    <source>
        <dbReference type="ARBA" id="ARBA00034617"/>
    </source>
</evidence>
<dbReference type="OrthoDB" id="9792687at2"/>
<evidence type="ECO:0000313" key="13">
    <source>
        <dbReference type="Proteomes" id="UP000215441"/>
    </source>
</evidence>
<feature type="domain" description="UvrD-like helicase ATP-binding" evidence="11">
    <location>
        <begin position="14"/>
        <end position="316"/>
    </location>
</feature>
<feature type="binding site" evidence="10">
    <location>
        <begin position="35"/>
        <end position="42"/>
    </location>
    <ligand>
        <name>ATP</name>
        <dbReference type="ChEBI" id="CHEBI:30616"/>
    </ligand>
</feature>
<dbReference type="InterPro" id="IPR000212">
    <property type="entry name" value="DNA_helicase_UvrD/REP"/>
</dbReference>
<keyword evidence="4 10" id="KW-0067">ATP-binding</keyword>
<keyword evidence="3 10" id="KW-0347">Helicase</keyword>
<reference evidence="12 13" key="1">
    <citation type="submission" date="2017-07" db="EMBL/GenBank/DDBJ databases">
        <title>Acidovorax KNDSW TSA 6 genome sequence and assembly.</title>
        <authorList>
            <person name="Mayilraj S."/>
        </authorList>
    </citation>
    <scope>NUCLEOTIDE SEQUENCE [LARGE SCALE GENOMIC DNA]</scope>
    <source>
        <strain evidence="12 13">KNDSW-TSA6</strain>
    </source>
</reference>
<dbReference type="PANTHER" id="PTHR11070:SF2">
    <property type="entry name" value="ATP-DEPENDENT DNA HELICASE SRS2"/>
    <property type="match status" value="1"/>
</dbReference>
<name>A0A235EG88_9BURK</name>
<dbReference type="PANTHER" id="PTHR11070">
    <property type="entry name" value="UVRD / RECB / PCRA DNA HELICASE FAMILY MEMBER"/>
    <property type="match status" value="1"/>
</dbReference>
<dbReference type="AlphaFoldDB" id="A0A235EG88"/>
<keyword evidence="13" id="KW-1185">Reference proteome</keyword>
<keyword evidence="5" id="KW-0413">Isomerase</keyword>
<evidence type="ECO:0000313" key="12">
    <source>
        <dbReference type="EMBL" id="OYD48066.1"/>
    </source>
</evidence>
<dbReference type="RefSeq" id="WP_094291558.1">
    <property type="nucleotide sequence ID" value="NZ_NOIG01000013.1"/>
</dbReference>
<accession>A0A235EG88</accession>
<keyword evidence="2 10" id="KW-0378">Hydrolase</keyword>
<dbReference type="GO" id="GO:0000725">
    <property type="term" value="P:recombinational repair"/>
    <property type="evidence" value="ECO:0007669"/>
    <property type="project" value="TreeGrafter"/>
</dbReference>
<evidence type="ECO:0000256" key="4">
    <source>
        <dbReference type="ARBA" id="ARBA00022840"/>
    </source>
</evidence>
<gene>
    <name evidence="12" type="ORF">CBY09_21195</name>
</gene>
<evidence type="ECO:0000259" key="11">
    <source>
        <dbReference type="PROSITE" id="PS51198"/>
    </source>
</evidence>
<dbReference type="EC" id="5.6.2.4" evidence="7"/>
<evidence type="ECO:0000256" key="5">
    <source>
        <dbReference type="ARBA" id="ARBA00023235"/>
    </source>
</evidence>
<comment type="caution">
    <text evidence="12">The sequence shown here is derived from an EMBL/GenBank/DDBJ whole genome shotgun (WGS) entry which is preliminary data.</text>
</comment>
<dbReference type="InterPro" id="IPR027417">
    <property type="entry name" value="P-loop_NTPase"/>
</dbReference>
<evidence type="ECO:0000256" key="7">
    <source>
        <dbReference type="ARBA" id="ARBA00034808"/>
    </source>
</evidence>
<dbReference type="GO" id="GO:0043138">
    <property type="term" value="F:3'-5' DNA helicase activity"/>
    <property type="evidence" value="ECO:0007669"/>
    <property type="project" value="UniProtKB-EC"/>
</dbReference>
<dbReference type="Proteomes" id="UP000215441">
    <property type="component" value="Unassembled WGS sequence"/>
</dbReference>
<evidence type="ECO:0000256" key="2">
    <source>
        <dbReference type="ARBA" id="ARBA00022801"/>
    </source>
</evidence>
<organism evidence="12 13">
    <name type="scientific">Acidovorax kalamii</name>
    <dbReference type="NCBI Taxonomy" id="2004485"/>
    <lineage>
        <taxon>Bacteria</taxon>
        <taxon>Pseudomonadati</taxon>
        <taxon>Pseudomonadota</taxon>
        <taxon>Betaproteobacteria</taxon>
        <taxon>Burkholderiales</taxon>
        <taxon>Comamonadaceae</taxon>
        <taxon>Acidovorax</taxon>
    </lineage>
</organism>
<dbReference type="SUPFAM" id="SSF52540">
    <property type="entry name" value="P-loop containing nucleoside triphosphate hydrolases"/>
    <property type="match status" value="1"/>
</dbReference>
<comment type="catalytic activity">
    <reaction evidence="9">
        <text>ATP + H2O = ADP + phosphate + H(+)</text>
        <dbReference type="Rhea" id="RHEA:13065"/>
        <dbReference type="ChEBI" id="CHEBI:15377"/>
        <dbReference type="ChEBI" id="CHEBI:15378"/>
        <dbReference type="ChEBI" id="CHEBI:30616"/>
        <dbReference type="ChEBI" id="CHEBI:43474"/>
        <dbReference type="ChEBI" id="CHEBI:456216"/>
        <dbReference type="EC" id="5.6.2.4"/>
    </reaction>
</comment>
<keyword evidence="1 10" id="KW-0547">Nucleotide-binding</keyword>
<protein>
    <recommendedName>
        <fullName evidence="7">DNA 3'-5' helicase</fullName>
        <ecNumber evidence="7">5.6.2.4</ecNumber>
    </recommendedName>
    <alternativeName>
        <fullName evidence="8">DNA 3'-5' helicase II</fullName>
    </alternativeName>
</protein>
<dbReference type="InterPro" id="IPR014017">
    <property type="entry name" value="DNA_helicase_UvrD-like_C"/>
</dbReference>
<dbReference type="EMBL" id="NOIG01000013">
    <property type="protein sequence ID" value="OYD48066.1"/>
    <property type="molecule type" value="Genomic_DNA"/>
</dbReference>
<evidence type="ECO:0000256" key="10">
    <source>
        <dbReference type="PROSITE-ProRule" id="PRU00560"/>
    </source>
</evidence>
<evidence type="ECO:0000256" key="9">
    <source>
        <dbReference type="ARBA" id="ARBA00048988"/>
    </source>
</evidence>
<dbReference type="Pfam" id="PF00580">
    <property type="entry name" value="UvrD-helicase"/>
    <property type="match status" value="1"/>
</dbReference>
<dbReference type="PROSITE" id="PS51198">
    <property type="entry name" value="UVRD_HELICASE_ATP_BIND"/>
    <property type="match status" value="1"/>
</dbReference>
<dbReference type="Gene3D" id="3.40.50.300">
    <property type="entry name" value="P-loop containing nucleotide triphosphate hydrolases"/>
    <property type="match status" value="2"/>
</dbReference>
<dbReference type="GO" id="GO:0005524">
    <property type="term" value="F:ATP binding"/>
    <property type="evidence" value="ECO:0007669"/>
    <property type="project" value="UniProtKB-UniRule"/>
</dbReference>
<evidence type="ECO:0000256" key="8">
    <source>
        <dbReference type="ARBA" id="ARBA00034923"/>
    </source>
</evidence>
<comment type="catalytic activity">
    <reaction evidence="6">
        <text>Couples ATP hydrolysis with the unwinding of duplex DNA by translocating in the 3'-5' direction.</text>
        <dbReference type="EC" id="5.6.2.4"/>
    </reaction>
</comment>
<dbReference type="InterPro" id="IPR014016">
    <property type="entry name" value="UvrD-like_ATP-bd"/>
</dbReference>
<evidence type="ECO:0000256" key="1">
    <source>
        <dbReference type="ARBA" id="ARBA00022741"/>
    </source>
</evidence>
<proteinExistence type="predicted"/>
<dbReference type="GO" id="GO:0003677">
    <property type="term" value="F:DNA binding"/>
    <property type="evidence" value="ECO:0007669"/>
    <property type="project" value="InterPro"/>
</dbReference>
<sequence>MTHPPARSWNSQWFVPTGEQQQVLQSSAPALIISALAGTGKTTTLCMKACQLLAGVGPQGRILVLAYSRAGVTALRDRFLKLHGAVPASLEILTIEQLSEQVLKAQGDPVVKLDDPVQRRFLILQAQQALRQELARSPDPDADAVLAHDVDIDAFLAFEALAKKRQLDKQCEDHGGTLRDFCEAQDLDYGLYRLLRHYERMRVGMDHEPRFYAEGDCSFELCRQLDLLGWDEPCEPLMGRYGAVLFDELHDLDEGALTILRKLVQSHNGVFVGAGDFNQHIHEGAFSVFGGALQHMLGSLPAGTEVLRIHTTRRFGAEICAALNPLFGVEFACAAQSSDSFVHLGYDTDAHCAQQLVELHTQIVQGWGGLRADTSDKADKGAHSALNVVLRNPQDSILLEWVFGHEGVHYGCQGMGAFYLRREVALVLGLMWALDGDSAAERPLTPGIVAAAIQGLLHYGRRNARPDAVDPDVLAQGQFDDAGWSVGPGASESQQLAATLHGNAPLMQRYIVHGTLDRNAPPLADACAQAMALGPEVLADAGAFFSHALVRHIFDDAAIHGVERQACLASLEQLARLAQGMPASEFLGRLTLMATTSIAMYQAKEPVTLRLLSVEACKGREFMFVAVPFVERGRFPGPASHAEAYRERNMLYVAMTRARTALWLLESAARPVSPGPV</sequence>